<evidence type="ECO:0000313" key="2">
    <source>
        <dbReference type="EMBL" id="KAJ4476587.1"/>
    </source>
</evidence>
<reference evidence="2" key="1">
    <citation type="submission" date="2022-08" db="EMBL/GenBank/DDBJ databases">
        <title>A Global Phylogenomic Analysis of the Shiitake Genus Lentinula.</title>
        <authorList>
            <consortium name="DOE Joint Genome Institute"/>
            <person name="Sierra-Patev S."/>
            <person name="Min B."/>
            <person name="Naranjo-Ortiz M."/>
            <person name="Looney B."/>
            <person name="Konkel Z."/>
            <person name="Slot J.C."/>
            <person name="Sakamoto Y."/>
            <person name="Steenwyk J.L."/>
            <person name="Rokas A."/>
            <person name="Carro J."/>
            <person name="Camarero S."/>
            <person name="Ferreira P."/>
            <person name="Molpeceres G."/>
            <person name="Ruiz-Duenas F.J."/>
            <person name="Serrano A."/>
            <person name="Henrissat B."/>
            <person name="Drula E."/>
            <person name="Hughes K.W."/>
            <person name="Mata J.L."/>
            <person name="Ishikawa N.K."/>
            <person name="Vargas-Isla R."/>
            <person name="Ushijima S."/>
            <person name="Smith C.A."/>
            <person name="Ahrendt S."/>
            <person name="Andreopoulos W."/>
            <person name="He G."/>
            <person name="Labutti K."/>
            <person name="Lipzen A."/>
            <person name="Ng V."/>
            <person name="Riley R."/>
            <person name="Sandor L."/>
            <person name="Barry K."/>
            <person name="Martinez A.T."/>
            <person name="Xiao Y."/>
            <person name="Gibbons J.G."/>
            <person name="Terashima K."/>
            <person name="Grigoriev I.V."/>
            <person name="Hibbett D.S."/>
        </authorList>
    </citation>
    <scope>NUCLEOTIDE SEQUENCE</scope>
    <source>
        <strain evidence="2">JLM2183</strain>
    </source>
</reference>
<keyword evidence="1" id="KW-1133">Transmembrane helix</keyword>
<evidence type="ECO:0000313" key="3">
    <source>
        <dbReference type="Proteomes" id="UP001150266"/>
    </source>
</evidence>
<protein>
    <submittedName>
        <fullName evidence="2">Uncharacterized protein</fullName>
    </submittedName>
</protein>
<keyword evidence="1" id="KW-0812">Transmembrane</keyword>
<keyword evidence="3" id="KW-1185">Reference proteome</keyword>
<comment type="caution">
    <text evidence="2">The sequence shown here is derived from an EMBL/GenBank/DDBJ whole genome shotgun (WGS) entry which is preliminary data.</text>
</comment>
<feature type="transmembrane region" description="Helical" evidence="1">
    <location>
        <begin position="27"/>
        <end position="46"/>
    </location>
</feature>
<evidence type="ECO:0000256" key="1">
    <source>
        <dbReference type="SAM" id="Phobius"/>
    </source>
</evidence>
<dbReference type="EMBL" id="JAOTPV010000011">
    <property type="protein sequence ID" value="KAJ4476587.1"/>
    <property type="molecule type" value="Genomic_DNA"/>
</dbReference>
<organism evidence="2 3">
    <name type="scientific">Lentinula aciculospora</name>
    <dbReference type="NCBI Taxonomy" id="153920"/>
    <lineage>
        <taxon>Eukaryota</taxon>
        <taxon>Fungi</taxon>
        <taxon>Dikarya</taxon>
        <taxon>Basidiomycota</taxon>
        <taxon>Agaricomycotina</taxon>
        <taxon>Agaricomycetes</taxon>
        <taxon>Agaricomycetidae</taxon>
        <taxon>Agaricales</taxon>
        <taxon>Marasmiineae</taxon>
        <taxon>Omphalotaceae</taxon>
        <taxon>Lentinula</taxon>
    </lineage>
</organism>
<gene>
    <name evidence="2" type="ORF">J3R30DRAFT_305487</name>
</gene>
<accession>A0A9W9A7X3</accession>
<dbReference type="Proteomes" id="UP001150266">
    <property type="component" value="Unassembled WGS sequence"/>
</dbReference>
<proteinExistence type="predicted"/>
<name>A0A9W9A7X3_9AGAR</name>
<sequence length="176" mass="19631">MQVVISVSILLSHTATPWETIYIAMQIKLITFFAVFVTMVSVASAVPSPDPRNGSLDGSLWGASNSRNSWDKPNSYIYSSGSATRKCAEGDIECGKVLCRRRRSTWPFDCKFIFVCMAGIARWDAIGSECNFENGMSSRDCSKSGCKVIRKNRDKFQIHTHVFISSIPPSTFCMYN</sequence>
<dbReference type="AlphaFoldDB" id="A0A9W9A7X3"/>
<keyword evidence="1" id="KW-0472">Membrane</keyword>